<feature type="domain" description="Stress-response A/B barrel" evidence="5">
    <location>
        <begin position="275"/>
        <end position="377"/>
    </location>
</feature>
<dbReference type="SMART" id="SM00855">
    <property type="entry name" value="PGAM"/>
    <property type="match status" value="1"/>
</dbReference>
<evidence type="ECO:0000259" key="6">
    <source>
        <dbReference type="PROSITE" id="PS51891"/>
    </source>
</evidence>
<reference evidence="8" key="1">
    <citation type="submission" date="2018-05" db="EMBL/GenBank/DDBJ databases">
        <title>Draft genome sequence of Stemphylium lycopersici strain CIDEFI 213.</title>
        <authorList>
            <person name="Medina R."/>
            <person name="Franco M.E.E."/>
            <person name="Lucentini C.G."/>
            <person name="Saparrat M.C.N."/>
            <person name="Balatti P.A."/>
        </authorList>
    </citation>
    <scope>NUCLEOTIDE SEQUENCE [LARGE SCALE GENOMIC DNA]</scope>
    <source>
        <strain evidence="8">CIDEFI 213</strain>
    </source>
</reference>
<comment type="caution">
    <text evidence="7">The sequence shown here is derived from an EMBL/GenBank/DDBJ whole genome shotgun (WGS) entry which is preliminary data.</text>
</comment>
<dbReference type="Gene3D" id="3.40.50.1240">
    <property type="entry name" value="Phosphoglycerate mutase-like"/>
    <property type="match status" value="1"/>
</dbReference>
<evidence type="ECO:0000313" key="7">
    <source>
        <dbReference type="EMBL" id="RAR05901.1"/>
    </source>
</evidence>
<dbReference type="InterPro" id="IPR029033">
    <property type="entry name" value="His_PPase_superfam"/>
</dbReference>
<gene>
    <name evidence="7" type="ORF">DDE83_007172</name>
</gene>
<keyword evidence="2" id="KW-0479">Metal-binding</keyword>
<dbReference type="InterPro" id="IPR013078">
    <property type="entry name" value="His_Pase_superF_clade-1"/>
</dbReference>
<dbReference type="Gene3D" id="3.90.1590.10">
    <property type="entry name" value="glutathione-dependent formaldehyde- activating enzyme (gfa)"/>
    <property type="match status" value="1"/>
</dbReference>
<dbReference type="GO" id="GO:0016846">
    <property type="term" value="F:carbon-sulfur lyase activity"/>
    <property type="evidence" value="ECO:0007669"/>
    <property type="project" value="InterPro"/>
</dbReference>
<evidence type="ECO:0000256" key="4">
    <source>
        <dbReference type="ARBA" id="ARBA00023239"/>
    </source>
</evidence>
<dbReference type="InterPro" id="IPR013097">
    <property type="entry name" value="Dabb"/>
</dbReference>
<sequence length="525" mass="59111">MAPRAVHFIRHAEGYHNQQHNEKIPDPDLTPKGQEQCKELSKKFPHFDRVDLVCASPIRRTIQTALTSMEPWLQSGKRIILALPLAQEATSEPANTPSDVERLKKEYGEVVDFGRCLDLYTDFNTKKGMWAPDGGSLKARALELRRFLRDRPEQEIVVVSHGDFLHYVSGDLDENDKQANGDWENCEFRSFRFYPVDHEDALLQETEESVKLRKASGPAIFPSQWLHRPQLSNAPVRMFPNIADILESASATPCTSATATPASDSSSDVMANQPVTHIVLFKYRQDITWTDLETHFKSFMALQHKSLNPETGKPLIQSLKAGKNRSWEPFSKGMTHGFVLEFATQADLDYYLTAEPVHMAFSKAAKPLIEDSLVLDIKDGVLFGSPAEHPLSKGDGVRRGACHCESVQWTAKLENAEHVLCHCSTCQKLGGGPYSCNQIISKEDLQIISGEENVRQYRYKGASGKFVRCYFCKICTSHIYHHQDVMPEKIIVRTLLLEGGDKMPATAEIFGEGRLGWVRELAKQL</sequence>
<dbReference type="Pfam" id="PF00300">
    <property type="entry name" value="His_Phos_1"/>
    <property type="match status" value="1"/>
</dbReference>
<dbReference type="PROSITE" id="PS51891">
    <property type="entry name" value="CENP_V_GFA"/>
    <property type="match status" value="1"/>
</dbReference>
<dbReference type="Gene3D" id="3.30.70.100">
    <property type="match status" value="1"/>
</dbReference>
<dbReference type="SMR" id="A0A364MWR8"/>
<organism evidence="7 8">
    <name type="scientific">Stemphylium lycopersici</name>
    <name type="common">Tomato gray leaf spot disease fungus</name>
    <name type="synonym">Thyrospora lycopersici</name>
    <dbReference type="NCBI Taxonomy" id="183478"/>
    <lineage>
        <taxon>Eukaryota</taxon>
        <taxon>Fungi</taxon>
        <taxon>Dikarya</taxon>
        <taxon>Ascomycota</taxon>
        <taxon>Pezizomycotina</taxon>
        <taxon>Dothideomycetes</taxon>
        <taxon>Pleosporomycetidae</taxon>
        <taxon>Pleosporales</taxon>
        <taxon>Pleosporineae</taxon>
        <taxon>Pleosporaceae</taxon>
        <taxon>Stemphylium</taxon>
    </lineage>
</organism>
<evidence type="ECO:0000256" key="1">
    <source>
        <dbReference type="ARBA" id="ARBA00005495"/>
    </source>
</evidence>
<dbReference type="SMART" id="SM00886">
    <property type="entry name" value="Dabb"/>
    <property type="match status" value="1"/>
</dbReference>
<dbReference type="InterPro" id="IPR006913">
    <property type="entry name" value="CENP-V/GFA"/>
</dbReference>
<dbReference type="SUPFAM" id="SSF53254">
    <property type="entry name" value="Phosphoglycerate mutase-like"/>
    <property type="match status" value="1"/>
</dbReference>
<dbReference type="Proteomes" id="UP000249619">
    <property type="component" value="Unassembled WGS sequence"/>
</dbReference>
<dbReference type="PANTHER" id="PTHR33337:SF30">
    <property type="entry name" value="DUF636 DOMAIN PROTEIN (AFU_ORTHOLOGUE AFUA_1G03180)"/>
    <property type="match status" value="1"/>
</dbReference>
<dbReference type="InterPro" id="IPR011057">
    <property type="entry name" value="Mss4-like_sf"/>
</dbReference>
<dbReference type="PROSITE" id="PS51502">
    <property type="entry name" value="S_R_A_B_BARREL"/>
    <property type="match status" value="1"/>
</dbReference>
<evidence type="ECO:0000256" key="3">
    <source>
        <dbReference type="ARBA" id="ARBA00022833"/>
    </source>
</evidence>
<feature type="domain" description="CENP-V/GFA" evidence="6">
    <location>
        <begin position="398"/>
        <end position="511"/>
    </location>
</feature>
<proteinExistence type="inferred from homology"/>
<name>A0A364MWR8_STELY</name>
<dbReference type="CDD" id="cd07067">
    <property type="entry name" value="HP_PGM_like"/>
    <property type="match status" value="1"/>
</dbReference>
<dbReference type="GO" id="GO:0046872">
    <property type="term" value="F:metal ion binding"/>
    <property type="evidence" value="ECO:0007669"/>
    <property type="project" value="UniProtKB-KW"/>
</dbReference>
<evidence type="ECO:0000256" key="2">
    <source>
        <dbReference type="ARBA" id="ARBA00022723"/>
    </source>
</evidence>
<keyword evidence="8" id="KW-1185">Reference proteome</keyword>
<keyword evidence="4" id="KW-0456">Lyase</keyword>
<comment type="similarity">
    <text evidence="1">Belongs to the Gfa family.</text>
</comment>
<dbReference type="SUPFAM" id="SSF54909">
    <property type="entry name" value="Dimeric alpha+beta barrel"/>
    <property type="match status" value="1"/>
</dbReference>
<keyword evidence="3" id="KW-0862">Zinc</keyword>
<dbReference type="PANTHER" id="PTHR33337">
    <property type="entry name" value="GFA DOMAIN-CONTAINING PROTEIN"/>
    <property type="match status" value="1"/>
</dbReference>
<dbReference type="Pfam" id="PF04828">
    <property type="entry name" value="GFA"/>
    <property type="match status" value="1"/>
</dbReference>
<evidence type="ECO:0000313" key="8">
    <source>
        <dbReference type="Proteomes" id="UP000249619"/>
    </source>
</evidence>
<dbReference type="EMBL" id="QGDH01000124">
    <property type="protein sequence ID" value="RAR05901.1"/>
    <property type="molecule type" value="Genomic_DNA"/>
</dbReference>
<protein>
    <submittedName>
        <fullName evidence="7">Phosphoglycerate mutase-like protein</fullName>
    </submittedName>
</protein>
<dbReference type="Pfam" id="PF07876">
    <property type="entry name" value="Dabb"/>
    <property type="match status" value="1"/>
</dbReference>
<accession>A0A364MWR8</accession>
<evidence type="ECO:0000259" key="5">
    <source>
        <dbReference type="PROSITE" id="PS51502"/>
    </source>
</evidence>
<dbReference type="AlphaFoldDB" id="A0A364MWR8"/>
<dbReference type="SUPFAM" id="SSF51316">
    <property type="entry name" value="Mss4-like"/>
    <property type="match status" value="1"/>
</dbReference>
<dbReference type="InterPro" id="IPR011008">
    <property type="entry name" value="Dimeric_a/b-barrel"/>
</dbReference>